<feature type="active site" evidence="14">
    <location>
        <position position="113"/>
    </location>
</feature>
<evidence type="ECO:0000256" key="3">
    <source>
        <dbReference type="ARBA" id="ARBA00022516"/>
    </source>
</evidence>
<evidence type="ECO:0000256" key="13">
    <source>
        <dbReference type="ARBA" id="ARBA00052985"/>
    </source>
</evidence>
<accession>A0A9D1H3C0</accession>
<dbReference type="GO" id="GO:0004315">
    <property type="term" value="F:3-oxoacyl-[acyl-carrier-protein] synthase activity"/>
    <property type="evidence" value="ECO:0007669"/>
    <property type="project" value="InterPro"/>
</dbReference>
<feature type="active site" evidence="14">
    <location>
        <position position="282"/>
    </location>
</feature>
<keyword evidence="3 14" id="KW-0444">Lipid biosynthesis</keyword>
<dbReference type="FunFam" id="3.40.47.10:FF:000004">
    <property type="entry name" value="3-oxoacyl-[acyl-carrier-protein] synthase 3"/>
    <property type="match status" value="1"/>
</dbReference>
<comment type="subunit">
    <text evidence="14">Homodimer.</text>
</comment>
<dbReference type="GO" id="GO:0006633">
    <property type="term" value="P:fatty acid biosynthetic process"/>
    <property type="evidence" value="ECO:0007669"/>
    <property type="project" value="UniProtKB-UniRule"/>
</dbReference>
<evidence type="ECO:0000256" key="2">
    <source>
        <dbReference type="ARBA" id="ARBA00008642"/>
    </source>
</evidence>
<dbReference type="InterPro" id="IPR013751">
    <property type="entry name" value="ACP_syn_III_N"/>
</dbReference>
<dbReference type="GO" id="GO:0005737">
    <property type="term" value="C:cytoplasm"/>
    <property type="evidence" value="ECO:0007669"/>
    <property type="project" value="UniProtKB-SubCell"/>
</dbReference>
<evidence type="ECO:0000256" key="4">
    <source>
        <dbReference type="ARBA" id="ARBA00022679"/>
    </source>
</evidence>
<comment type="catalytic activity">
    <reaction evidence="11">
        <text>(2S)-2-methylbutanoyl-CoA + malonyl-[ACP] + H(+) = (4S)-4-methyl-3-oxohexanoyl-[ACP] + CO2 + CoA</text>
        <dbReference type="Rhea" id="RHEA:42276"/>
        <dbReference type="Rhea" id="RHEA-COMP:9623"/>
        <dbReference type="Rhea" id="RHEA-COMP:17148"/>
        <dbReference type="ChEBI" id="CHEBI:15378"/>
        <dbReference type="ChEBI" id="CHEBI:16526"/>
        <dbReference type="ChEBI" id="CHEBI:57287"/>
        <dbReference type="ChEBI" id="CHEBI:78449"/>
        <dbReference type="ChEBI" id="CHEBI:88166"/>
        <dbReference type="ChEBI" id="CHEBI:167462"/>
        <dbReference type="EC" id="2.3.1.300"/>
    </reaction>
    <physiologicalReaction direction="left-to-right" evidence="11">
        <dbReference type="Rhea" id="RHEA:42277"/>
    </physiologicalReaction>
</comment>
<evidence type="ECO:0000256" key="6">
    <source>
        <dbReference type="ARBA" id="ARBA00023098"/>
    </source>
</evidence>
<evidence type="ECO:0000256" key="5">
    <source>
        <dbReference type="ARBA" id="ARBA00022832"/>
    </source>
</evidence>
<sequence>MANSKIIGVGSYLPEKVYDNAYMESIVDTNDEWITRRTGIKERRVSEADEYTTDIAAKAAEAAIKDAGLTAEDIDLILLATVTPDYFTPSCACVVQDKIGAVNAMAMDYNAACSGFVVGVIMADQFIKTGAYKNVLVIAADVLTKATDYKDRATCVLFGDAAGAAVMSATDEPGVMSFDMGADGSGHAMITSLAFKDDSEELEKRISGRKETILMSGQAVMKFAVKAMADSSQRALDKAGLTYDDIALVIPHQANYRIVESAVKRMGITDDKVILTIEKYGNTSASCIPVALDEAVKTGRIKKGDKIILVGFGGGLTYAACAIQL</sequence>
<evidence type="ECO:0000256" key="9">
    <source>
        <dbReference type="ARBA" id="ARBA00023315"/>
    </source>
</evidence>
<comment type="similarity">
    <text evidence="2 14">Belongs to the thiolase-like superfamily. FabH family.</text>
</comment>
<dbReference type="Proteomes" id="UP000824165">
    <property type="component" value="Unassembled WGS sequence"/>
</dbReference>
<dbReference type="InterPro" id="IPR013747">
    <property type="entry name" value="ACP_syn_III_C"/>
</dbReference>
<feature type="active site" evidence="14">
    <location>
        <position position="252"/>
    </location>
</feature>
<evidence type="ECO:0000256" key="12">
    <source>
        <dbReference type="ARBA" id="ARBA00052467"/>
    </source>
</evidence>
<dbReference type="EMBL" id="DVLU01000063">
    <property type="protein sequence ID" value="HIT85483.1"/>
    <property type="molecule type" value="Genomic_DNA"/>
</dbReference>
<feature type="domain" description="Beta-ketoacyl-[acyl-carrier-protein] synthase III N-terminal" evidence="16">
    <location>
        <begin position="107"/>
        <end position="184"/>
    </location>
</feature>
<comment type="catalytic activity">
    <reaction evidence="10">
        <text>malonyl-[ACP] + acetyl-CoA + H(+) = 3-oxobutanoyl-[ACP] + CO2 + CoA</text>
        <dbReference type="Rhea" id="RHEA:12080"/>
        <dbReference type="Rhea" id="RHEA-COMP:9623"/>
        <dbReference type="Rhea" id="RHEA-COMP:9625"/>
        <dbReference type="ChEBI" id="CHEBI:15378"/>
        <dbReference type="ChEBI" id="CHEBI:16526"/>
        <dbReference type="ChEBI" id="CHEBI:57287"/>
        <dbReference type="ChEBI" id="CHEBI:57288"/>
        <dbReference type="ChEBI" id="CHEBI:78449"/>
        <dbReference type="ChEBI" id="CHEBI:78450"/>
        <dbReference type="EC" id="2.3.1.180"/>
    </reaction>
    <physiologicalReaction direction="left-to-right" evidence="10">
        <dbReference type="Rhea" id="RHEA:12081"/>
    </physiologicalReaction>
</comment>
<keyword evidence="5 14" id="KW-0276">Fatty acid metabolism</keyword>
<name>A0A9D1H3C0_9FIRM</name>
<dbReference type="PANTHER" id="PTHR43091">
    <property type="entry name" value="3-OXOACYL-[ACYL-CARRIER-PROTEIN] SYNTHASE"/>
    <property type="match status" value="1"/>
</dbReference>
<evidence type="ECO:0000256" key="1">
    <source>
        <dbReference type="ARBA" id="ARBA00005194"/>
    </source>
</evidence>
<dbReference type="PANTHER" id="PTHR43091:SF1">
    <property type="entry name" value="BETA-KETOACYL-[ACYL-CARRIER-PROTEIN] SYNTHASE III, CHLOROPLASTIC"/>
    <property type="match status" value="1"/>
</dbReference>
<dbReference type="InterPro" id="IPR004655">
    <property type="entry name" value="FabH"/>
</dbReference>
<comment type="domain">
    <text evidence="14">The last Arg residue of the ACP-binding site is essential for the weak association between ACP/AcpP and FabH.</text>
</comment>
<evidence type="ECO:0000313" key="18">
    <source>
        <dbReference type="Proteomes" id="UP000824165"/>
    </source>
</evidence>
<keyword evidence="6 14" id="KW-0443">Lipid metabolism</keyword>
<keyword evidence="4 14" id="KW-0808">Transferase</keyword>
<reference evidence="17" key="2">
    <citation type="journal article" date="2021" name="PeerJ">
        <title>Extensive microbial diversity within the chicken gut microbiome revealed by metagenomics and culture.</title>
        <authorList>
            <person name="Gilroy R."/>
            <person name="Ravi A."/>
            <person name="Getino M."/>
            <person name="Pursley I."/>
            <person name="Horton D.L."/>
            <person name="Alikhan N.F."/>
            <person name="Baker D."/>
            <person name="Gharbi K."/>
            <person name="Hall N."/>
            <person name="Watson M."/>
            <person name="Adriaenssens E.M."/>
            <person name="Foster-Nyarko E."/>
            <person name="Jarju S."/>
            <person name="Secka A."/>
            <person name="Antonio M."/>
            <person name="Oren A."/>
            <person name="Chaudhuri R.R."/>
            <person name="La Ragione R."/>
            <person name="Hildebrand F."/>
            <person name="Pallen M.J."/>
        </authorList>
    </citation>
    <scope>NUCLEOTIDE SEQUENCE</scope>
    <source>
        <strain evidence="17">CHK181-108</strain>
    </source>
</reference>
<reference evidence="17" key="1">
    <citation type="submission" date="2020-10" db="EMBL/GenBank/DDBJ databases">
        <authorList>
            <person name="Gilroy R."/>
        </authorList>
    </citation>
    <scope>NUCLEOTIDE SEQUENCE</scope>
    <source>
        <strain evidence="17">CHK181-108</strain>
    </source>
</reference>
<keyword evidence="14" id="KW-0963">Cytoplasm</keyword>
<dbReference type="Gene3D" id="3.40.47.10">
    <property type="match status" value="1"/>
</dbReference>
<keyword evidence="8 14" id="KW-0511">Multifunctional enzyme</keyword>
<feature type="region of interest" description="ACP-binding" evidence="14">
    <location>
        <begin position="253"/>
        <end position="257"/>
    </location>
</feature>
<keyword evidence="7 14" id="KW-0275">Fatty acid biosynthesis</keyword>
<comment type="subcellular location">
    <subcellularLocation>
        <location evidence="14">Cytoplasm</location>
    </subcellularLocation>
</comment>
<dbReference type="Pfam" id="PF08545">
    <property type="entry name" value="ACP_syn_III"/>
    <property type="match status" value="1"/>
</dbReference>
<evidence type="ECO:0000256" key="10">
    <source>
        <dbReference type="ARBA" id="ARBA00051096"/>
    </source>
</evidence>
<dbReference type="Pfam" id="PF08541">
    <property type="entry name" value="ACP_syn_III_C"/>
    <property type="match status" value="1"/>
</dbReference>
<dbReference type="AlphaFoldDB" id="A0A9D1H3C0"/>
<evidence type="ECO:0000313" key="17">
    <source>
        <dbReference type="EMBL" id="HIT85483.1"/>
    </source>
</evidence>
<dbReference type="GO" id="GO:0033818">
    <property type="term" value="F:beta-ketoacyl-acyl-carrier-protein synthase III activity"/>
    <property type="evidence" value="ECO:0007669"/>
    <property type="project" value="UniProtKB-UniRule"/>
</dbReference>
<comment type="pathway">
    <text evidence="1 14">Lipid metabolism; fatty acid biosynthesis.</text>
</comment>
<dbReference type="InterPro" id="IPR016039">
    <property type="entry name" value="Thiolase-like"/>
</dbReference>
<dbReference type="HAMAP" id="MF_01815">
    <property type="entry name" value="FabH"/>
    <property type="match status" value="1"/>
</dbReference>
<dbReference type="NCBIfam" id="NF006829">
    <property type="entry name" value="PRK09352.1"/>
    <property type="match status" value="1"/>
</dbReference>
<keyword evidence="9 14" id="KW-0012">Acyltransferase</keyword>
<evidence type="ECO:0000259" key="15">
    <source>
        <dbReference type="Pfam" id="PF08541"/>
    </source>
</evidence>
<dbReference type="CDD" id="cd00830">
    <property type="entry name" value="KAS_III"/>
    <property type="match status" value="1"/>
</dbReference>
<comment type="function">
    <text evidence="14">Catalyzes the condensation reaction of fatty acid synthesis by the addition to an acyl acceptor of two carbons from malonyl-ACP. Catalyzes the first condensation reaction which initiates fatty acid synthesis and may therefore play a role in governing the total rate of fatty acid production. Possesses both acetoacetyl-ACP synthase and acetyl transacylase activities. Its substrate specificity determines the biosynthesis of branched-chain and/or straight-chain of fatty acids.</text>
</comment>
<comment type="catalytic activity">
    <reaction evidence="12">
        <text>2-methylpropanoyl-CoA + malonyl-[ACP] + H(+) = 4-methyl-3-oxopentanoyl-[ACP] + CO2 + CoA</text>
        <dbReference type="Rhea" id="RHEA:42268"/>
        <dbReference type="Rhea" id="RHEA-COMP:9623"/>
        <dbReference type="Rhea" id="RHEA-COMP:9940"/>
        <dbReference type="ChEBI" id="CHEBI:15378"/>
        <dbReference type="ChEBI" id="CHEBI:16526"/>
        <dbReference type="ChEBI" id="CHEBI:57287"/>
        <dbReference type="ChEBI" id="CHEBI:57338"/>
        <dbReference type="ChEBI" id="CHEBI:78449"/>
        <dbReference type="ChEBI" id="CHEBI:78820"/>
        <dbReference type="EC" id="2.3.1.300"/>
    </reaction>
    <physiologicalReaction direction="left-to-right" evidence="12">
        <dbReference type="Rhea" id="RHEA:42269"/>
    </physiologicalReaction>
</comment>
<dbReference type="EC" id="2.3.1.180" evidence="14"/>
<gene>
    <name evidence="14" type="primary">fabH</name>
    <name evidence="17" type="ORF">IAA60_06210</name>
</gene>
<proteinExistence type="inferred from homology"/>
<comment type="catalytic activity">
    <reaction evidence="13">
        <text>3-methylbutanoyl-CoA + malonyl-[ACP] + H(+) = 5-methyl-3-oxohexanoyl-[ACP] + CO2 + CoA</text>
        <dbReference type="Rhea" id="RHEA:42272"/>
        <dbReference type="Rhea" id="RHEA-COMP:9623"/>
        <dbReference type="Rhea" id="RHEA-COMP:9941"/>
        <dbReference type="ChEBI" id="CHEBI:15378"/>
        <dbReference type="ChEBI" id="CHEBI:16526"/>
        <dbReference type="ChEBI" id="CHEBI:57287"/>
        <dbReference type="ChEBI" id="CHEBI:57345"/>
        <dbReference type="ChEBI" id="CHEBI:78449"/>
        <dbReference type="ChEBI" id="CHEBI:78822"/>
        <dbReference type="EC" id="2.3.1.300"/>
    </reaction>
    <physiologicalReaction direction="left-to-right" evidence="13">
        <dbReference type="Rhea" id="RHEA:42273"/>
    </physiologicalReaction>
</comment>
<evidence type="ECO:0000256" key="14">
    <source>
        <dbReference type="HAMAP-Rule" id="MF_01815"/>
    </source>
</evidence>
<evidence type="ECO:0000256" key="8">
    <source>
        <dbReference type="ARBA" id="ARBA00023268"/>
    </source>
</evidence>
<feature type="domain" description="Beta-ketoacyl-[acyl-carrier-protein] synthase III C-terminal" evidence="15">
    <location>
        <begin position="236"/>
        <end position="324"/>
    </location>
</feature>
<dbReference type="NCBIfam" id="TIGR00747">
    <property type="entry name" value="fabH"/>
    <property type="match status" value="1"/>
</dbReference>
<evidence type="ECO:0000256" key="7">
    <source>
        <dbReference type="ARBA" id="ARBA00023160"/>
    </source>
</evidence>
<evidence type="ECO:0000256" key="11">
    <source>
        <dbReference type="ARBA" id="ARBA00052407"/>
    </source>
</evidence>
<comment type="caution">
    <text evidence="17">The sequence shown here is derived from an EMBL/GenBank/DDBJ whole genome shotgun (WGS) entry which is preliminary data.</text>
</comment>
<protein>
    <recommendedName>
        <fullName evidence="14">Beta-ketoacyl-[acyl-carrier-protein] synthase III</fullName>
        <shortName evidence="14">Beta-ketoacyl-ACP synthase III</shortName>
        <shortName evidence="14">KAS III</shortName>
        <ecNumber evidence="14">2.3.1.180</ecNumber>
    </recommendedName>
    <alternativeName>
        <fullName evidence="14">3-oxoacyl-[acyl-carrier-protein] synthase 3</fullName>
    </alternativeName>
    <alternativeName>
        <fullName evidence="14">3-oxoacyl-[acyl-carrier-protein] synthase III</fullName>
    </alternativeName>
</protein>
<evidence type="ECO:0000259" key="16">
    <source>
        <dbReference type="Pfam" id="PF08545"/>
    </source>
</evidence>
<organism evidence="17 18">
    <name type="scientific">Candidatus Ornithomonoglobus intestinigallinarum</name>
    <dbReference type="NCBI Taxonomy" id="2840894"/>
    <lineage>
        <taxon>Bacteria</taxon>
        <taxon>Bacillati</taxon>
        <taxon>Bacillota</taxon>
        <taxon>Clostridia</taxon>
        <taxon>Candidatus Ornithomonoglobus</taxon>
    </lineage>
</organism>
<dbReference type="SUPFAM" id="SSF53901">
    <property type="entry name" value="Thiolase-like"/>
    <property type="match status" value="1"/>
</dbReference>